<dbReference type="Gramene" id="EFJ06261">
    <property type="protein sequence ID" value="EFJ06261"/>
    <property type="gene ID" value="SELMODRAFT_430824"/>
</dbReference>
<feature type="region of interest" description="Disordered" evidence="1">
    <location>
        <begin position="1"/>
        <end position="23"/>
    </location>
</feature>
<keyword evidence="3" id="KW-1185">Reference proteome</keyword>
<dbReference type="InParanoid" id="D8TAM9"/>
<evidence type="ECO:0000256" key="1">
    <source>
        <dbReference type="SAM" id="MobiDB-lite"/>
    </source>
</evidence>
<accession>D8TAM9</accession>
<protein>
    <submittedName>
        <fullName evidence="2">Uncharacterized protein</fullName>
    </submittedName>
</protein>
<dbReference type="EMBL" id="GL377704">
    <property type="protein sequence ID" value="EFJ06261.1"/>
    <property type="molecule type" value="Genomic_DNA"/>
</dbReference>
<sequence length="198" mass="23554">MADRGKRQREDQEDSEEARKRIREESDEAYELLLSAQERMRSVEMRYPQSPENLFDIFEGFNSDRKLMYLVLLLESWDKLSPEQQEKHKGIGPQYVLEMALQQADKRARESKMDATSKIYTSVRWNMFNSVHRHYIQGRYRGKQHTLLATSTQGNCFEEVVSNEWMLKYGRLLWWSLYLSNLAQDPAIYAFESCQDPH</sequence>
<gene>
    <name evidence="2" type="ORF">SELMODRAFT_430824</name>
</gene>
<evidence type="ECO:0000313" key="3">
    <source>
        <dbReference type="Proteomes" id="UP000001514"/>
    </source>
</evidence>
<evidence type="ECO:0000313" key="2">
    <source>
        <dbReference type="EMBL" id="EFJ06261.1"/>
    </source>
</evidence>
<name>D8TAM9_SELML</name>
<reference evidence="2 3" key="1">
    <citation type="journal article" date="2011" name="Science">
        <title>The Selaginella genome identifies genetic changes associated with the evolution of vascular plants.</title>
        <authorList>
            <person name="Banks J.A."/>
            <person name="Nishiyama T."/>
            <person name="Hasebe M."/>
            <person name="Bowman J.L."/>
            <person name="Gribskov M."/>
            <person name="dePamphilis C."/>
            <person name="Albert V.A."/>
            <person name="Aono N."/>
            <person name="Aoyama T."/>
            <person name="Ambrose B.A."/>
            <person name="Ashton N.W."/>
            <person name="Axtell M.J."/>
            <person name="Barker E."/>
            <person name="Barker M.S."/>
            <person name="Bennetzen J.L."/>
            <person name="Bonawitz N.D."/>
            <person name="Chapple C."/>
            <person name="Cheng C."/>
            <person name="Correa L.G."/>
            <person name="Dacre M."/>
            <person name="DeBarry J."/>
            <person name="Dreyer I."/>
            <person name="Elias M."/>
            <person name="Engstrom E.M."/>
            <person name="Estelle M."/>
            <person name="Feng L."/>
            <person name="Finet C."/>
            <person name="Floyd S.K."/>
            <person name="Frommer W.B."/>
            <person name="Fujita T."/>
            <person name="Gramzow L."/>
            <person name="Gutensohn M."/>
            <person name="Harholt J."/>
            <person name="Hattori M."/>
            <person name="Heyl A."/>
            <person name="Hirai T."/>
            <person name="Hiwatashi Y."/>
            <person name="Ishikawa M."/>
            <person name="Iwata M."/>
            <person name="Karol K.G."/>
            <person name="Koehler B."/>
            <person name="Kolukisaoglu U."/>
            <person name="Kubo M."/>
            <person name="Kurata T."/>
            <person name="Lalonde S."/>
            <person name="Li K."/>
            <person name="Li Y."/>
            <person name="Litt A."/>
            <person name="Lyons E."/>
            <person name="Manning G."/>
            <person name="Maruyama T."/>
            <person name="Michael T.P."/>
            <person name="Mikami K."/>
            <person name="Miyazaki S."/>
            <person name="Morinaga S."/>
            <person name="Murata T."/>
            <person name="Mueller-Roeber B."/>
            <person name="Nelson D.R."/>
            <person name="Obara M."/>
            <person name="Oguri Y."/>
            <person name="Olmstead R.G."/>
            <person name="Onodera N."/>
            <person name="Petersen B.L."/>
            <person name="Pils B."/>
            <person name="Prigge M."/>
            <person name="Rensing S.A."/>
            <person name="Riano-Pachon D.M."/>
            <person name="Roberts A.W."/>
            <person name="Sato Y."/>
            <person name="Scheller H.V."/>
            <person name="Schulz B."/>
            <person name="Schulz C."/>
            <person name="Shakirov E.V."/>
            <person name="Shibagaki N."/>
            <person name="Shinohara N."/>
            <person name="Shippen D.E."/>
            <person name="Soerensen I."/>
            <person name="Sotooka R."/>
            <person name="Sugimoto N."/>
            <person name="Sugita M."/>
            <person name="Sumikawa N."/>
            <person name="Tanurdzic M."/>
            <person name="Theissen G."/>
            <person name="Ulvskov P."/>
            <person name="Wakazuki S."/>
            <person name="Weng J.K."/>
            <person name="Willats W.W."/>
            <person name="Wipf D."/>
            <person name="Wolf P.G."/>
            <person name="Yang L."/>
            <person name="Zimmer A.D."/>
            <person name="Zhu Q."/>
            <person name="Mitros T."/>
            <person name="Hellsten U."/>
            <person name="Loque D."/>
            <person name="Otillar R."/>
            <person name="Salamov A."/>
            <person name="Schmutz J."/>
            <person name="Shapiro H."/>
            <person name="Lindquist E."/>
            <person name="Lucas S."/>
            <person name="Rokhsar D."/>
            <person name="Grigoriev I.V."/>
        </authorList>
    </citation>
    <scope>NUCLEOTIDE SEQUENCE [LARGE SCALE GENOMIC DNA]</scope>
</reference>
<dbReference type="AlphaFoldDB" id="D8TAM9"/>
<feature type="compositionally biased region" description="Basic and acidic residues" evidence="1">
    <location>
        <begin position="1"/>
        <end position="10"/>
    </location>
</feature>
<dbReference type="KEGG" id="smo:SELMODRAFT_430824"/>
<proteinExistence type="predicted"/>
<organism evidence="3">
    <name type="scientific">Selaginella moellendorffii</name>
    <name type="common">Spikemoss</name>
    <dbReference type="NCBI Taxonomy" id="88036"/>
    <lineage>
        <taxon>Eukaryota</taxon>
        <taxon>Viridiplantae</taxon>
        <taxon>Streptophyta</taxon>
        <taxon>Embryophyta</taxon>
        <taxon>Tracheophyta</taxon>
        <taxon>Lycopodiopsida</taxon>
        <taxon>Selaginellales</taxon>
        <taxon>Selaginellaceae</taxon>
        <taxon>Selaginella</taxon>
    </lineage>
</organism>
<dbReference type="HOGENOM" id="CLU_1380199_0_0_1"/>
<dbReference type="Proteomes" id="UP000001514">
    <property type="component" value="Unassembled WGS sequence"/>
</dbReference>